<evidence type="ECO:0000313" key="3">
    <source>
        <dbReference type="EMBL" id="PNY09413.1"/>
    </source>
</evidence>
<protein>
    <submittedName>
        <fullName evidence="3">Uncharacterized protein</fullName>
    </submittedName>
</protein>
<dbReference type="PANTHER" id="PTHR35508">
    <property type="entry name" value="VOLTAGE-DEPENDENT L-TYPE CALCIUM CHANNEL SUBUNIT"/>
    <property type="match status" value="1"/>
</dbReference>
<evidence type="ECO:0000256" key="2">
    <source>
        <dbReference type="SAM" id="Phobius"/>
    </source>
</evidence>
<gene>
    <name evidence="3" type="ORF">L195_g005964</name>
</gene>
<dbReference type="STRING" id="57577.A0A2K3P2E1"/>
<dbReference type="AlphaFoldDB" id="A0A2K3P2E1"/>
<keyword evidence="2" id="KW-0472">Membrane</keyword>
<dbReference type="PANTHER" id="PTHR35508:SF1">
    <property type="entry name" value="VOLTAGE-DEPENDENT L-TYPE CALCIUM CHANNEL SUBUNIT"/>
    <property type="match status" value="1"/>
</dbReference>
<evidence type="ECO:0000256" key="1">
    <source>
        <dbReference type="SAM" id="MobiDB-lite"/>
    </source>
</evidence>
<keyword evidence="2" id="KW-1133">Transmembrane helix</keyword>
<sequence length="253" mass="27946">MAEENSNSNGNTVYVEHQDEQEQLDNLKHSKPKPVTSQTLPQVLNRLVSAILFPEPANDNSLLHRIKNSVADNTPLLPEASKNSANDVIIWTRRGSPLRALLVISVGTVSFVSLTGLLVFTLFFLAATINAIVISLLMSLAAAGGFLALFFVCATAIYIGSLSIAIFVISVTTFWTIVAILIISGWIGFFYTVWLITRKSFGFAKHSLSVTEILQLEGERKRILDEIVHFAAHKLEDPWQPQGPIYEQALRLV</sequence>
<feature type="transmembrane region" description="Helical" evidence="2">
    <location>
        <begin position="132"/>
        <end position="158"/>
    </location>
</feature>
<feature type="compositionally biased region" description="Polar residues" evidence="1">
    <location>
        <begin position="1"/>
        <end position="12"/>
    </location>
</feature>
<feature type="transmembrane region" description="Helical" evidence="2">
    <location>
        <begin position="100"/>
        <end position="125"/>
    </location>
</feature>
<accession>A0A2K3P2E1</accession>
<dbReference type="Proteomes" id="UP000236291">
    <property type="component" value="Unassembled WGS sequence"/>
</dbReference>
<feature type="compositionally biased region" description="Basic and acidic residues" evidence="1">
    <location>
        <begin position="16"/>
        <end position="28"/>
    </location>
</feature>
<reference evidence="3 4" key="2">
    <citation type="journal article" date="2017" name="Front. Plant Sci.">
        <title>Gene Classification and Mining of Molecular Markers Useful in Red Clover (Trifolium pratense) Breeding.</title>
        <authorList>
            <person name="Istvanek J."/>
            <person name="Dluhosova J."/>
            <person name="Dluhos P."/>
            <person name="Patkova L."/>
            <person name="Nedelnik J."/>
            <person name="Repkova J."/>
        </authorList>
    </citation>
    <scope>NUCLEOTIDE SEQUENCE [LARGE SCALE GENOMIC DNA]</scope>
    <source>
        <strain evidence="4">cv. Tatra</strain>
        <tissue evidence="3">Young leaves</tissue>
    </source>
</reference>
<dbReference type="EMBL" id="ASHM01003131">
    <property type="protein sequence ID" value="PNY09413.1"/>
    <property type="molecule type" value="Genomic_DNA"/>
</dbReference>
<name>A0A2K3P2E1_TRIPR</name>
<feature type="transmembrane region" description="Helical" evidence="2">
    <location>
        <begin position="164"/>
        <end position="197"/>
    </location>
</feature>
<comment type="caution">
    <text evidence="3">The sequence shown here is derived from an EMBL/GenBank/DDBJ whole genome shotgun (WGS) entry which is preliminary data.</text>
</comment>
<feature type="region of interest" description="Disordered" evidence="1">
    <location>
        <begin position="1"/>
        <end position="35"/>
    </location>
</feature>
<keyword evidence="2" id="KW-0812">Transmembrane</keyword>
<evidence type="ECO:0000313" key="4">
    <source>
        <dbReference type="Proteomes" id="UP000236291"/>
    </source>
</evidence>
<proteinExistence type="predicted"/>
<organism evidence="3 4">
    <name type="scientific">Trifolium pratense</name>
    <name type="common">Red clover</name>
    <dbReference type="NCBI Taxonomy" id="57577"/>
    <lineage>
        <taxon>Eukaryota</taxon>
        <taxon>Viridiplantae</taxon>
        <taxon>Streptophyta</taxon>
        <taxon>Embryophyta</taxon>
        <taxon>Tracheophyta</taxon>
        <taxon>Spermatophyta</taxon>
        <taxon>Magnoliopsida</taxon>
        <taxon>eudicotyledons</taxon>
        <taxon>Gunneridae</taxon>
        <taxon>Pentapetalae</taxon>
        <taxon>rosids</taxon>
        <taxon>fabids</taxon>
        <taxon>Fabales</taxon>
        <taxon>Fabaceae</taxon>
        <taxon>Papilionoideae</taxon>
        <taxon>50 kb inversion clade</taxon>
        <taxon>NPAAA clade</taxon>
        <taxon>Hologalegina</taxon>
        <taxon>IRL clade</taxon>
        <taxon>Trifolieae</taxon>
        <taxon>Trifolium</taxon>
    </lineage>
</organism>
<reference evidence="3 4" key="1">
    <citation type="journal article" date="2014" name="Am. J. Bot.">
        <title>Genome assembly and annotation for red clover (Trifolium pratense; Fabaceae).</title>
        <authorList>
            <person name="Istvanek J."/>
            <person name="Jaros M."/>
            <person name="Krenek A."/>
            <person name="Repkova J."/>
        </authorList>
    </citation>
    <scope>NUCLEOTIDE SEQUENCE [LARGE SCALE GENOMIC DNA]</scope>
    <source>
        <strain evidence="4">cv. Tatra</strain>
        <tissue evidence="3">Young leaves</tissue>
    </source>
</reference>